<evidence type="ECO:0000256" key="3">
    <source>
        <dbReference type="ARBA" id="ARBA00006669"/>
    </source>
</evidence>
<feature type="transmembrane region" description="Helical" evidence="10">
    <location>
        <begin position="12"/>
        <end position="35"/>
    </location>
</feature>
<dbReference type="Proteomes" id="UP000679691">
    <property type="component" value="Unassembled WGS sequence"/>
</dbReference>
<dbReference type="AlphaFoldDB" id="A0A8T4H962"/>
<organism evidence="11 12">
    <name type="scientific">Rhinopithecimicrobium faecis</name>
    <dbReference type="NCBI Taxonomy" id="2820698"/>
    <lineage>
        <taxon>Bacteria</taxon>
        <taxon>Pseudomonadati</taxon>
        <taxon>Bacteroidota</taxon>
        <taxon>Sphingobacteriia</taxon>
        <taxon>Sphingobacteriales</taxon>
        <taxon>Sphingobacteriaceae</taxon>
        <taxon>Rhinopithecimicrobium</taxon>
    </lineage>
</organism>
<proteinExistence type="inferred from homology"/>
<evidence type="ECO:0000256" key="9">
    <source>
        <dbReference type="ARBA" id="ARBA00023136"/>
    </source>
</evidence>
<dbReference type="RefSeq" id="WP_353546419.1">
    <property type="nucleotide sequence ID" value="NZ_JAGKSB010000004.1"/>
</dbReference>
<evidence type="ECO:0000256" key="4">
    <source>
        <dbReference type="ARBA" id="ARBA00017522"/>
    </source>
</evidence>
<evidence type="ECO:0000313" key="12">
    <source>
        <dbReference type="Proteomes" id="UP000679691"/>
    </source>
</evidence>
<keyword evidence="12" id="KW-1185">Reference proteome</keyword>
<keyword evidence="5" id="KW-0813">Transport</keyword>
<comment type="function">
    <text evidence="1">Required for nicotinamide riboside transport across the inner membrane.</text>
</comment>
<dbReference type="InterPro" id="IPR006419">
    <property type="entry name" value="NMN_transpt_PnuC"/>
</dbReference>
<evidence type="ECO:0000313" key="11">
    <source>
        <dbReference type="EMBL" id="MBP3942933.1"/>
    </source>
</evidence>
<feature type="transmembrane region" description="Helical" evidence="10">
    <location>
        <begin position="42"/>
        <end position="61"/>
    </location>
</feature>
<dbReference type="EMBL" id="JAGKSB010000004">
    <property type="protein sequence ID" value="MBP3942933.1"/>
    <property type="molecule type" value="Genomic_DNA"/>
</dbReference>
<dbReference type="GO" id="GO:0005886">
    <property type="term" value="C:plasma membrane"/>
    <property type="evidence" value="ECO:0007669"/>
    <property type="project" value="UniProtKB-SubCell"/>
</dbReference>
<dbReference type="GO" id="GO:0034257">
    <property type="term" value="F:nicotinamide riboside transmembrane transporter activity"/>
    <property type="evidence" value="ECO:0007669"/>
    <property type="project" value="InterPro"/>
</dbReference>
<dbReference type="NCBIfam" id="TIGR01528">
    <property type="entry name" value="NMN_trans_PnuC"/>
    <property type="match status" value="1"/>
</dbReference>
<feature type="transmembrane region" description="Helical" evidence="10">
    <location>
        <begin position="106"/>
        <end position="127"/>
    </location>
</feature>
<evidence type="ECO:0000256" key="6">
    <source>
        <dbReference type="ARBA" id="ARBA00022475"/>
    </source>
</evidence>
<reference evidence="11" key="1">
    <citation type="submission" date="2021-03" db="EMBL/GenBank/DDBJ databases">
        <authorList>
            <person name="Lu T."/>
            <person name="Wang Q."/>
            <person name="Han X."/>
        </authorList>
    </citation>
    <scope>NUCLEOTIDE SEQUENCE</scope>
    <source>
        <strain evidence="11">WQ 2009</strain>
    </source>
</reference>
<keyword evidence="8 10" id="KW-1133">Transmembrane helix</keyword>
<sequence>MTDLNIFFQSFYQQLVASSPIELIGVLFGILQVWFAKANKSIHYLFGLLSITLTLFILFEVKLYAEIILNLYYFVMSIYGWWYWFKKPAANSNGQQPIAYASRIEWATVAAICVVGYFLLYTVLQNFTDSDVPAADAFVASFAWAGMWLLARRRMENWILLNISNFVAIPLLYHKGLVLYTLLTIFLFVMAIFGYLNWRKIIRGKAYIFSKD</sequence>
<gene>
    <name evidence="11" type="ORF">J5U18_05030</name>
</gene>
<keyword evidence="9 10" id="KW-0472">Membrane</keyword>
<feature type="transmembrane region" description="Helical" evidence="10">
    <location>
        <begin position="179"/>
        <end position="198"/>
    </location>
</feature>
<comment type="subcellular location">
    <subcellularLocation>
        <location evidence="2">Cell membrane</location>
        <topology evidence="2">Multi-pass membrane protein</topology>
    </subcellularLocation>
</comment>
<dbReference type="Pfam" id="PF04973">
    <property type="entry name" value="NMN_transporter"/>
    <property type="match status" value="1"/>
</dbReference>
<evidence type="ECO:0000256" key="7">
    <source>
        <dbReference type="ARBA" id="ARBA00022692"/>
    </source>
</evidence>
<keyword evidence="6" id="KW-1003">Cell membrane</keyword>
<comment type="caution">
    <text evidence="11">The sequence shown here is derived from an EMBL/GenBank/DDBJ whole genome shotgun (WGS) entry which is preliminary data.</text>
</comment>
<evidence type="ECO:0000256" key="2">
    <source>
        <dbReference type="ARBA" id="ARBA00004651"/>
    </source>
</evidence>
<evidence type="ECO:0000256" key="8">
    <source>
        <dbReference type="ARBA" id="ARBA00022989"/>
    </source>
</evidence>
<keyword evidence="7 10" id="KW-0812">Transmembrane</keyword>
<evidence type="ECO:0000256" key="1">
    <source>
        <dbReference type="ARBA" id="ARBA00002672"/>
    </source>
</evidence>
<accession>A0A8T4H962</accession>
<comment type="similarity">
    <text evidence="3">Belongs to the nicotinamide ribonucleoside (NR) uptake permease (TC 4.B.1) family.</text>
</comment>
<feature type="transmembrane region" description="Helical" evidence="10">
    <location>
        <begin position="67"/>
        <end position="85"/>
    </location>
</feature>
<dbReference type="PANTHER" id="PTHR36122:SF2">
    <property type="entry name" value="NICOTINAMIDE RIBOSIDE TRANSPORTER PNUC"/>
    <property type="match status" value="1"/>
</dbReference>
<dbReference type="PANTHER" id="PTHR36122">
    <property type="entry name" value="NICOTINAMIDE RIBOSIDE TRANSPORTER PNUC"/>
    <property type="match status" value="1"/>
</dbReference>
<evidence type="ECO:0000256" key="5">
    <source>
        <dbReference type="ARBA" id="ARBA00022448"/>
    </source>
</evidence>
<name>A0A8T4H962_9SPHI</name>
<feature type="transmembrane region" description="Helical" evidence="10">
    <location>
        <begin position="133"/>
        <end position="151"/>
    </location>
</feature>
<feature type="transmembrane region" description="Helical" evidence="10">
    <location>
        <begin position="158"/>
        <end position="173"/>
    </location>
</feature>
<evidence type="ECO:0000256" key="10">
    <source>
        <dbReference type="SAM" id="Phobius"/>
    </source>
</evidence>
<protein>
    <recommendedName>
        <fullName evidence="4">Nicotinamide riboside transporter PnuC</fullName>
    </recommendedName>
</protein>